<gene>
    <name evidence="1" type="ORF">Cvel_2581</name>
</gene>
<reference evidence="1" key="1">
    <citation type="submission" date="2014-11" db="EMBL/GenBank/DDBJ databases">
        <authorList>
            <person name="Otto D Thomas"/>
            <person name="Naeem Raeece"/>
        </authorList>
    </citation>
    <scope>NUCLEOTIDE SEQUENCE</scope>
</reference>
<accession>A0A0G4F0N9</accession>
<sequence length="377" mass="42893">MGGHLRDSLVPERDADDFWKHKAFVFRYRNVTDPLFRLAFSDHLHLFLKDRNNVCPKSRHPQIGKYPILTKHLTELIGAHMLRESKLVDSNMDMWDRQNVEGAKRMAHPEMIGHLLSCSGGTGDGDYFEGSPLPGEGDHRYHYAFRGPHPTKLVFLLTGLPSTGCGSCISMTFSTRKERTSQLLTPPVIVSAGMKLISRGFCMMVNFGYRTALRRVENITQDMMLKHKHEGEGGAIDYTLKFVKTKKNRGDLPRSSVVGLPYDHITDEIILQHIAKGWEEAISDLQKVGVIDELEKKTAFRADRWHGLDWRKVVRLDDYEKDVAEIVRQEAEEEGGGEQFGDDGGDHVFLSIEEYEKIEKKWATLDYEEASATEDAT</sequence>
<organism evidence="1">
    <name type="scientific">Chromera velia CCMP2878</name>
    <dbReference type="NCBI Taxonomy" id="1169474"/>
    <lineage>
        <taxon>Eukaryota</taxon>
        <taxon>Sar</taxon>
        <taxon>Alveolata</taxon>
        <taxon>Colpodellida</taxon>
        <taxon>Chromeraceae</taxon>
        <taxon>Chromera</taxon>
    </lineage>
</organism>
<protein>
    <submittedName>
        <fullName evidence="1">Uncharacterized protein</fullName>
    </submittedName>
</protein>
<name>A0A0G4F0N9_9ALVE</name>
<dbReference type="EMBL" id="CDMZ01000033">
    <property type="protein sequence ID" value="CEM04989.1"/>
    <property type="molecule type" value="Genomic_DNA"/>
</dbReference>
<dbReference type="AlphaFoldDB" id="A0A0G4F0N9"/>
<proteinExistence type="predicted"/>
<dbReference type="VEuPathDB" id="CryptoDB:Cvel_2581"/>
<evidence type="ECO:0000313" key="1">
    <source>
        <dbReference type="EMBL" id="CEM04989.1"/>
    </source>
</evidence>